<dbReference type="Pfam" id="PF00005">
    <property type="entry name" value="ABC_tran"/>
    <property type="match status" value="1"/>
</dbReference>
<dbReference type="GO" id="GO:0042626">
    <property type="term" value="F:ATPase-coupled transmembrane transporter activity"/>
    <property type="evidence" value="ECO:0007669"/>
    <property type="project" value="TreeGrafter"/>
</dbReference>
<feature type="domain" description="ABC transporter" evidence="1">
    <location>
        <begin position="45"/>
        <end position="83"/>
    </location>
</feature>
<dbReference type="Gene3D" id="3.40.50.300">
    <property type="entry name" value="P-loop containing nucleotide triphosphate hydrolases"/>
    <property type="match status" value="1"/>
</dbReference>
<dbReference type="InterPro" id="IPR027417">
    <property type="entry name" value="P-loop_NTPase"/>
</dbReference>
<dbReference type="AlphaFoldDB" id="A0A811ARP1"/>
<dbReference type="PANTHER" id="PTHR24221">
    <property type="entry name" value="ATP-BINDING CASSETTE SUB-FAMILY B"/>
    <property type="match status" value="1"/>
</dbReference>
<organism evidence="2">
    <name type="scientific">Escherichia coli</name>
    <dbReference type="NCBI Taxonomy" id="562"/>
    <lineage>
        <taxon>Bacteria</taxon>
        <taxon>Pseudomonadati</taxon>
        <taxon>Pseudomonadota</taxon>
        <taxon>Gammaproteobacteria</taxon>
        <taxon>Enterobacterales</taxon>
        <taxon>Enterobacteriaceae</taxon>
        <taxon>Escherichia</taxon>
    </lineage>
</organism>
<dbReference type="PANTHER" id="PTHR24221:SF654">
    <property type="entry name" value="ATP-BINDING CASSETTE SUB-FAMILY B MEMBER 6"/>
    <property type="match status" value="1"/>
</dbReference>
<dbReference type="EMBL" id="LC620533">
    <property type="protein sequence ID" value="BCT73649.1"/>
    <property type="molecule type" value="Genomic_DNA"/>
</dbReference>
<evidence type="ECO:0000313" key="2">
    <source>
        <dbReference type="EMBL" id="BCT73649.1"/>
    </source>
</evidence>
<proteinExistence type="predicted"/>
<geneLocation type="plasmid" evidence="2">
    <name>pI66</name>
</geneLocation>
<reference evidence="2" key="1">
    <citation type="submission" date="2021-03" db="EMBL/GenBank/DDBJ databases">
        <title>Whole genome sequence of tetracycline plasmid in Escherichia coli.</title>
        <authorList>
            <person name="Usui M."/>
            <person name="Fukuda A."/>
        </authorList>
    </citation>
    <scope>NUCLEOTIDE SEQUENCE</scope>
    <source>
        <strain evidence="2">I66</strain>
        <plasmid evidence="2">pI66</plasmid>
    </source>
</reference>
<name>A0A811ARP1_ECOLX</name>
<dbReference type="InterPro" id="IPR039421">
    <property type="entry name" value="Type_1_exporter"/>
</dbReference>
<dbReference type="InterPro" id="IPR003439">
    <property type="entry name" value="ABC_transporter-like_ATP-bd"/>
</dbReference>
<dbReference type="GO" id="GO:0005524">
    <property type="term" value="F:ATP binding"/>
    <property type="evidence" value="ECO:0007669"/>
    <property type="project" value="InterPro"/>
</dbReference>
<evidence type="ECO:0000259" key="1">
    <source>
        <dbReference type="Pfam" id="PF00005"/>
    </source>
</evidence>
<sequence length="108" mass="11879">MERVFALIDTRSQMEDGTESINSQVVGLELENMSFDYHHGDRHILSNISFSLRAGETVAVVGASGSGKSTLLMLLARFMIPAPERYGSTPAKADKIFAISDWRRFVAG</sequence>
<keyword evidence="2" id="KW-0614">Plasmid</keyword>
<dbReference type="GO" id="GO:0016887">
    <property type="term" value="F:ATP hydrolysis activity"/>
    <property type="evidence" value="ECO:0007669"/>
    <property type="project" value="InterPro"/>
</dbReference>
<protein>
    <recommendedName>
        <fullName evidence="1">ABC transporter domain-containing protein</fullName>
    </recommendedName>
</protein>
<accession>A0A811ARP1</accession>
<dbReference type="SUPFAM" id="SSF52540">
    <property type="entry name" value="P-loop containing nucleoside triphosphate hydrolases"/>
    <property type="match status" value="1"/>
</dbReference>